<accession>A0AA42P9J7</accession>
<dbReference type="PANTHER" id="PTHR47810">
    <property type="entry name" value="DNA LIGASE"/>
    <property type="match status" value="1"/>
</dbReference>
<evidence type="ECO:0000256" key="5">
    <source>
        <dbReference type="ARBA" id="ARBA00023204"/>
    </source>
</evidence>
<feature type="domain" description="ATP-dependent DNA ligase family profile" evidence="7">
    <location>
        <begin position="110"/>
        <end position="284"/>
    </location>
</feature>
<gene>
    <name evidence="8" type="ORF">N5C32_14590</name>
</gene>
<protein>
    <recommendedName>
        <fullName evidence="7">ATP-dependent DNA ligase family profile domain-containing protein</fullName>
    </recommendedName>
</protein>
<name>A0AA42P9J7_STUST</name>
<dbReference type="AlphaFoldDB" id="A0AA42P9J7"/>
<dbReference type="GO" id="GO:0006260">
    <property type="term" value="P:DNA replication"/>
    <property type="evidence" value="ECO:0007669"/>
    <property type="project" value="UniProtKB-KW"/>
</dbReference>
<keyword evidence="5" id="KW-0234">DNA repair</keyword>
<proteinExistence type="predicted"/>
<organism evidence="8 9">
    <name type="scientific">Stutzerimonas stutzeri</name>
    <name type="common">Pseudomonas stutzeri</name>
    <dbReference type="NCBI Taxonomy" id="316"/>
    <lineage>
        <taxon>Bacteria</taxon>
        <taxon>Pseudomonadati</taxon>
        <taxon>Pseudomonadota</taxon>
        <taxon>Gammaproteobacteria</taxon>
        <taxon>Pseudomonadales</taxon>
        <taxon>Pseudomonadaceae</taxon>
        <taxon>Stutzerimonas</taxon>
    </lineage>
</organism>
<dbReference type="InterPro" id="IPR050326">
    <property type="entry name" value="NAD_dep_DNA_ligaseB"/>
</dbReference>
<dbReference type="Proteomes" id="UP001158500">
    <property type="component" value="Unassembled WGS sequence"/>
</dbReference>
<dbReference type="SUPFAM" id="SSF50249">
    <property type="entry name" value="Nucleic acid-binding proteins"/>
    <property type="match status" value="1"/>
</dbReference>
<dbReference type="Gene3D" id="3.30.470.30">
    <property type="entry name" value="DNA ligase/mRNA capping enzyme"/>
    <property type="match status" value="1"/>
</dbReference>
<dbReference type="CDD" id="cd07896">
    <property type="entry name" value="Adenylation_kDNA_ligase_like"/>
    <property type="match status" value="1"/>
</dbReference>
<dbReference type="Pfam" id="PF01068">
    <property type="entry name" value="DNA_ligase_A_M"/>
    <property type="match status" value="1"/>
</dbReference>
<evidence type="ECO:0000256" key="4">
    <source>
        <dbReference type="ARBA" id="ARBA00022763"/>
    </source>
</evidence>
<dbReference type="RefSeq" id="WP_279641637.1">
    <property type="nucleotide sequence ID" value="NZ_JAOCAE010000009.1"/>
</dbReference>
<evidence type="ECO:0000256" key="2">
    <source>
        <dbReference type="ARBA" id="ARBA00022598"/>
    </source>
</evidence>
<sequence length="371" mass="41372">MKVLKEVTLFKNHGGKTGDWKIQAVVAETRELNPPAHLVISHTKVIGGAAVTKEVPVEGKNIGRANQTTPAQQAVMELDSRVNKQLDKGYVRTLEEASAPATNALGLEKPMLAHPIDKVKPEAIDWDNAFAQPKLDGHRCLFKGGVLYSRNGKVINLPHIVEAIEARGLADLHLDGELYIHGMLLQDIGSLVKKPREESRKLQYHIYDVVAPLPYEQRRQLIEDRINNTEAPVLRVDTAKVGNRAGLTVMHKTWLAAGYEGSILRHGMAPYETDKRSSSLLKVKDFSDAEAIVIAVERGTPNGEFEVPVWTLQMPCGRTFKATAHGNAQQKHAQWEMRHTYMGRPLTYQHFGHSKDGIPLLPVALRWREDV</sequence>
<keyword evidence="4" id="KW-0227">DNA damage</keyword>
<dbReference type="InterPro" id="IPR012340">
    <property type="entry name" value="NA-bd_OB-fold"/>
</dbReference>
<evidence type="ECO:0000313" key="8">
    <source>
        <dbReference type="EMBL" id="MDH1237264.1"/>
    </source>
</evidence>
<comment type="caution">
    <text evidence="8">The sequence shown here is derived from an EMBL/GenBank/DDBJ whole genome shotgun (WGS) entry which is preliminary data.</text>
</comment>
<dbReference type="Gene3D" id="2.40.50.140">
    <property type="entry name" value="Nucleic acid-binding proteins"/>
    <property type="match status" value="1"/>
</dbReference>
<evidence type="ECO:0000313" key="9">
    <source>
        <dbReference type="Proteomes" id="UP001158500"/>
    </source>
</evidence>
<dbReference type="GO" id="GO:0006281">
    <property type="term" value="P:DNA repair"/>
    <property type="evidence" value="ECO:0007669"/>
    <property type="project" value="UniProtKB-KW"/>
</dbReference>
<evidence type="ECO:0000259" key="7">
    <source>
        <dbReference type="Pfam" id="PF01068"/>
    </source>
</evidence>
<dbReference type="GO" id="GO:0003910">
    <property type="term" value="F:DNA ligase (ATP) activity"/>
    <property type="evidence" value="ECO:0007669"/>
    <property type="project" value="UniProtKB-EC"/>
</dbReference>
<keyword evidence="3" id="KW-0235">DNA replication</keyword>
<dbReference type="PANTHER" id="PTHR47810:SF1">
    <property type="entry name" value="DNA LIGASE B"/>
    <property type="match status" value="1"/>
</dbReference>
<reference evidence="8" key="1">
    <citation type="submission" date="2022-09" db="EMBL/GenBank/DDBJ databases">
        <title>Intensive care unit water sources are persistently colonized with multi-drug resistant bacteria and are the site of extensive horizontal gene transfer of antibiotic resistance genes.</title>
        <authorList>
            <person name="Diorio-Toth L."/>
        </authorList>
    </citation>
    <scope>NUCLEOTIDE SEQUENCE</scope>
    <source>
        <strain evidence="8">GD03947</strain>
    </source>
</reference>
<dbReference type="InterPro" id="IPR012310">
    <property type="entry name" value="DNA_ligase_ATP-dep_cent"/>
</dbReference>
<evidence type="ECO:0000256" key="6">
    <source>
        <dbReference type="ARBA" id="ARBA00034003"/>
    </source>
</evidence>
<dbReference type="EMBL" id="JAOCAE010000009">
    <property type="protein sequence ID" value="MDH1237264.1"/>
    <property type="molecule type" value="Genomic_DNA"/>
</dbReference>
<comment type="catalytic activity">
    <reaction evidence="6">
        <text>ATP + (deoxyribonucleotide)n-3'-hydroxyl + 5'-phospho-(deoxyribonucleotide)m = (deoxyribonucleotide)n+m + AMP + diphosphate.</text>
        <dbReference type="EC" id="6.5.1.1"/>
    </reaction>
</comment>
<dbReference type="GO" id="GO:0006310">
    <property type="term" value="P:DNA recombination"/>
    <property type="evidence" value="ECO:0007669"/>
    <property type="project" value="InterPro"/>
</dbReference>
<dbReference type="Gene3D" id="3.30.1490.70">
    <property type="match status" value="1"/>
</dbReference>
<dbReference type="SUPFAM" id="SSF56091">
    <property type="entry name" value="DNA ligase/mRNA capping enzyme, catalytic domain"/>
    <property type="match status" value="1"/>
</dbReference>
<keyword evidence="2" id="KW-0436">Ligase</keyword>
<comment type="cofactor">
    <cofactor evidence="1">
        <name>a divalent metal cation</name>
        <dbReference type="ChEBI" id="CHEBI:60240"/>
    </cofactor>
</comment>
<evidence type="ECO:0000256" key="1">
    <source>
        <dbReference type="ARBA" id="ARBA00001968"/>
    </source>
</evidence>
<dbReference type="GO" id="GO:0005524">
    <property type="term" value="F:ATP binding"/>
    <property type="evidence" value="ECO:0007669"/>
    <property type="project" value="InterPro"/>
</dbReference>
<evidence type="ECO:0000256" key="3">
    <source>
        <dbReference type="ARBA" id="ARBA00022705"/>
    </source>
</evidence>